<dbReference type="FunFam" id="3.40.50.720:FF:000084">
    <property type="entry name" value="Short-chain dehydrogenase reductase"/>
    <property type="match status" value="1"/>
</dbReference>
<evidence type="ECO:0000256" key="1">
    <source>
        <dbReference type="ARBA" id="ARBA00006484"/>
    </source>
</evidence>
<dbReference type="InterPro" id="IPR020904">
    <property type="entry name" value="Sc_DH/Rdtase_CS"/>
</dbReference>
<dbReference type="GO" id="GO:0016616">
    <property type="term" value="F:oxidoreductase activity, acting on the CH-OH group of donors, NAD or NADP as acceptor"/>
    <property type="evidence" value="ECO:0007669"/>
    <property type="project" value="TreeGrafter"/>
</dbReference>
<dbReference type="OrthoDB" id="286404at2"/>
<evidence type="ECO:0000313" key="4">
    <source>
        <dbReference type="Proteomes" id="UP000219440"/>
    </source>
</evidence>
<dbReference type="InterPro" id="IPR002347">
    <property type="entry name" value="SDR_fam"/>
</dbReference>
<dbReference type="PRINTS" id="PR00080">
    <property type="entry name" value="SDRFAMILY"/>
</dbReference>
<dbReference type="Gene3D" id="3.40.50.720">
    <property type="entry name" value="NAD(P)-binding Rossmann-like Domain"/>
    <property type="match status" value="1"/>
</dbReference>
<organism evidence="3 4">
    <name type="scientific">Salinibacterium xinjiangense</name>
    <dbReference type="NCBI Taxonomy" id="386302"/>
    <lineage>
        <taxon>Bacteria</taxon>
        <taxon>Bacillati</taxon>
        <taxon>Actinomycetota</taxon>
        <taxon>Actinomycetes</taxon>
        <taxon>Micrococcales</taxon>
        <taxon>Microbacteriaceae</taxon>
        <taxon>Salinibacterium</taxon>
    </lineage>
</organism>
<protein>
    <submittedName>
        <fullName evidence="3">Meso-butanediol dehydrogenase / (S,S)-butanediol dehydrogenase / diacetyl reductase</fullName>
    </submittedName>
</protein>
<keyword evidence="2" id="KW-0560">Oxidoreductase</keyword>
<dbReference type="GO" id="GO:0006633">
    <property type="term" value="P:fatty acid biosynthetic process"/>
    <property type="evidence" value="ECO:0007669"/>
    <property type="project" value="TreeGrafter"/>
</dbReference>
<evidence type="ECO:0000256" key="2">
    <source>
        <dbReference type="ARBA" id="ARBA00023002"/>
    </source>
</evidence>
<dbReference type="EMBL" id="OCST01000001">
    <property type="protein sequence ID" value="SOE49120.1"/>
    <property type="molecule type" value="Genomic_DNA"/>
</dbReference>
<dbReference type="InterPro" id="IPR036291">
    <property type="entry name" value="NAD(P)-bd_dom_sf"/>
</dbReference>
<dbReference type="PROSITE" id="PS00061">
    <property type="entry name" value="ADH_SHORT"/>
    <property type="match status" value="1"/>
</dbReference>
<dbReference type="PANTHER" id="PTHR42760:SF133">
    <property type="entry name" value="3-OXOACYL-[ACYL-CARRIER-PROTEIN] REDUCTASE"/>
    <property type="match status" value="1"/>
</dbReference>
<sequence length="259" mass="26257">MGDRLAGRTIIVTGGASGIGAGICRGLASEGANAVIADLDLDSAERVADEITATGGAAYAVRVDVTDRASVVAGIEEAVSRHGRLDAYFNNVGMNAPMKFLDITESNFELVMRVNALGVLIGIQEAARQFIAQGGGGKVINTASIAGRQGFASFAPYSASKAAVISLTQAGARALATNGITVNAFAPGVVATPLWTKLDADLEAMGEGDSGFDSMAAGILLGRPAQPEDIAPTAIFLAAADSDYITGQVIPIDGGMILV</sequence>
<keyword evidence="4" id="KW-1185">Reference proteome</keyword>
<dbReference type="SUPFAM" id="SSF51735">
    <property type="entry name" value="NAD(P)-binding Rossmann-fold domains"/>
    <property type="match status" value="1"/>
</dbReference>
<dbReference type="NCBIfam" id="NF005559">
    <property type="entry name" value="PRK07231.1"/>
    <property type="match status" value="1"/>
</dbReference>
<name>A0A2C8YFJ5_9MICO</name>
<gene>
    <name evidence="3" type="ORF">SAMN06296378_0299</name>
</gene>
<dbReference type="PANTHER" id="PTHR42760">
    <property type="entry name" value="SHORT-CHAIN DEHYDROGENASES/REDUCTASES FAMILY MEMBER"/>
    <property type="match status" value="1"/>
</dbReference>
<dbReference type="PRINTS" id="PR00081">
    <property type="entry name" value="GDHRDH"/>
</dbReference>
<accession>A0A2C8YFJ5</accession>
<dbReference type="AlphaFoldDB" id="A0A2C8YFJ5"/>
<reference evidence="3 4" key="1">
    <citation type="submission" date="2017-09" db="EMBL/GenBank/DDBJ databases">
        <authorList>
            <person name="Ehlers B."/>
            <person name="Leendertz F.H."/>
        </authorList>
    </citation>
    <scope>NUCLEOTIDE SEQUENCE [LARGE SCALE GENOMIC DNA]</scope>
    <source>
        <strain evidence="3 4">CGMCC 1.05381</strain>
    </source>
</reference>
<dbReference type="Proteomes" id="UP000219440">
    <property type="component" value="Unassembled WGS sequence"/>
</dbReference>
<dbReference type="Pfam" id="PF13561">
    <property type="entry name" value="adh_short_C2"/>
    <property type="match status" value="1"/>
</dbReference>
<dbReference type="GO" id="GO:0048038">
    <property type="term" value="F:quinone binding"/>
    <property type="evidence" value="ECO:0007669"/>
    <property type="project" value="TreeGrafter"/>
</dbReference>
<comment type="similarity">
    <text evidence="1">Belongs to the short-chain dehydrogenases/reductases (SDR) family.</text>
</comment>
<proteinExistence type="inferred from homology"/>
<evidence type="ECO:0000313" key="3">
    <source>
        <dbReference type="EMBL" id="SOE49120.1"/>
    </source>
</evidence>